<protein>
    <recommendedName>
        <fullName evidence="11">G-protein coupled receptors family 1 profile domain-containing protein</fullName>
    </recommendedName>
</protein>
<feature type="domain" description="G-protein coupled receptors family 1 profile" evidence="11">
    <location>
        <begin position="39"/>
        <end position="300"/>
    </location>
</feature>
<dbReference type="Gene3D" id="1.20.1070.10">
    <property type="entry name" value="Rhodopsin 7-helix transmembrane proteins"/>
    <property type="match status" value="1"/>
</dbReference>
<dbReference type="FunCoup" id="B3RRE5">
    <property type="interactions" value="362"/>
</dbReference>
<feature type="transmembrane region" description="Helical" evidence="10">
    <location>
        <begin position="284"/>
        <end position="303"/>
    </location>
</feature>
<evidence type="ECO:0000256" key="9">
    <source>
        <dbReference type="ARBA" id="ARBA00023224"/>
    </source>
</evidence>
<feature type="transmembrane region" description="Helical" evidence="10">
    <location>
        <begin position="143"/>
        <end position="165"/>
    </location>
</feature>
<dbReference type="Proteomes" id="UP000009022">
    <property type="component" value="Unassembled WGS sequence"/>
</dbReference>
<keyword evidence="4 10" id="KW-1133">Transmembrane helix</keyword>
<name>B3RRE5_TRIAD</name>
<evidence type="ECO:0000256" key="5">
    <source>
        <dbReference type="ARBA" id="ARBA00023040"/>
    </source>
</evidence>
<dbReference type="FunFam" id="1.20.1070.10:FF:001102">
    <property type="entry name" value="Prostaglandin E2 receptor EP4 subtype"/>
    <property type="match status" value="1"/>
</dbReference>
<evidence type="ECO:0000256" key="1">
    <source>
        <dbReference type="ARBA" id="ARBA00004651"/>
    </source>
</evidence>
<dbReference type="GO" id="GO:0006954">
    <property type="term" value="P:inflammatory response"/>
    <property type="evidence" value="ECO:0000318"/>
    <property type="project" value="GO_Central"/>
</dbReference>
<evidence type="ECO:0000256" key="2">
    <source>
        <dbReference type="ARBA" id="ARBA00022475"/>
    </source>
</evidence>
<proteinExistence type="predicted"/>
<feature type="transmembrane region" description="Helical" evidence="10">
    <location>
        <begin position="185"/>
        <end position="213"/>
    </location>
</feature>
<gene>
    <name evidence="12" type="ORF">TRIADDRAFT_54207</name>
</gene>
<reference evidence="12 13" key="1">
    <citation type="journal article" date="2008" name="Nature">
        <title>The Trichoplax genome and the nature of placozoans.</title>
        <authorList>
            <person name="Srivastava M."/>
            <person name="Begovic E."/>
            <person name="Chapman J."/>
            <person name="Putnam N.H."/>
            <person name="Hellsten U."/>
            <person name="Kawashima T."/>
            <person name="Kuo A."/>
            <person name="Mitros T."/>
            <person name="Salamov A."/>
            <person name="Carpenter M.L."/>
            <person name="Signorovitch A.Y."/>
            <person name="Moreno M.A."/>
            <person name="Kamm K."/>
            <person name="Grimwood J."/>
            <person name="Schmutz J."/>
            <person name="Shapiro H."/>
            <person name="Grigoriev I.V."/>
            <person name="Buss L.W."/>
            <person name="Schierwater B."/>
            <person name="Dellaporta S.L."/>
            <person name="Rokhsar D.S."/>
        </authorList>
    </citation>
    <scope>NUCLEOTIDE SEQUENCE [LARGE SCALE GENOMIC DNA]</scope>
    <source>
        <strain evidence="12 13">Grell-BS-1999</strain>
    </source>
</reference>
<dbReference type="GO" id="GO:0005886">
    <property type="term" value="C:plasma membrane"/>
    <property type="evidence" value="ECO:0000318"/>
    <property type="project" value="GO_Central"/>
</dbReference>
<dbReference type="PROSITE" id="PS50262">
    <property type="entry name" value="G_PROTEIN_RECEP_F1_2"/>
    <property type="match status" value="1"/>
</dbReference>
<dbReference type="GO" id="GO:0007204">
    <property type="term" value="P:positive regulation of cytosolic calcium ion concentration"/>
    <property type="evidence" value="ECO:0000318"/>
    <property type="project" value="GO_Central"/>
</dbReference>
<dbReference type="PhylomeDB" id="B3RRE5"/>
<comment type="subcellular location">
    <subcellularLocation>
        <location evidence="1">Cell membrane</location>
        <topology evidence="1">Multi-pass membrane protein</topology>
    </subcellularLocation>
</comment>
<dbReference type="AlphaFoldDB" id="B3RRE5"/>
<evidence type="ECO:0000313" key="12">
    <source>
        <dbReference type="EMBL" id="EDV26862.1"/>
    </source>
</evidence>
<dbReference type="InterPro" id="IPR000276">
    <property type="entry name" value="GPCR_Rhodpsn"/>
</dbReference>
<dbReference type="HOGENOM" id="CLU_824715_0_0_1"/>
<sequence length="337" mass="39345">MQNNLTSIDTRCYNTAVTHQILIENGIIWTFIQQAIFWSNLLGCVLTWISFRYQKRIPLLLLFTSCFADTMVAICTYSLSVASYWLKRWVFGEFGCYYYALSRYFFQNFSFHVIVTSSIERLISFVWPFLYDKHFALGFVNKVLFAITLYTGIVSLLPVFGPHSIKLRYPCTYCNFEWGSPDNQAFAWVTIVNNLFGIILSISCNCIVIMALYKMTMKRRESRQMAKRKGKRQMSDEKEMTCILLLTSLAFCVSWLPHTIFISLRLFDSQNMLLGQGIHILELWTSRIVYANSILSPYIYIFGRRRIRLKLCKWATHEKVAKLNFPQSVSATRIDLS</sequence>
<evidence type="ECO:0000259" key="11">
    <source>
        <dbReference type="PROSITE" id="PS50262"/>
    </source>
</evidence>
<dbReference type="CTD" id="6751542"/>
<evidence type="ECO:0000256" key="8">
    <source>
        <dbReference type="ARBA" id="ARBA00023180"/>
    </source>
</evidence>
<keyword evidence="7" id="KW-0675">Receptor</keyword>
<dbReference type="Pfam" id="PF00001">
    <property type="entry name" value="7tm_1"/>
    <property type="match status" value="1"/>
</dbReference>
<evidence type="ECO:0000313" key="13">
    <source>
        <dbReference type="Proteomes" id="UP000009022"/>
    </source>
</evidence>
<evidence type="ECO:0000256" key="3">
    <source>
        <dbReference type="ARBA" id="ARBA00022692"/>
    </source>
</evidence>
<dbReference type="GeneID" id="6751542"/>
<feature type="transmembrane region" description="Helical" evidence="10">
    <location>
        <begin position="241"/>
        <end position="264"/>
    </location>
</feature>
<keyword evidence="9" id="KW-0807">Transducer</keyword>
<feature type="transmembrane region" description="Helical" evidence="10">
    <location>
        <begin position="105"/>
        <end position="131"/>
    </location>
</feature>
<dbReference type="SUPFAM" id="SSF81321">
    <property type="entry name" value="Family A G protein-coupled receptor-like"/>
    <property type="match status" value="1"/>
</dbReference>
<keyword evidence="13" id="KW-1185">Reference proteome</keyword>
<feature type="transmembrane region" description="Helical" evidence="10">
    <location>
        <begin position="27"/>
        <end position="49"/>
    </location>
</feature>
<dbReference type="OrthoDB" id="5959154at2759"/>
<dbReference type="InterPro" id="IPR008365">
    <property type="entry name" value="Prostanoid_rcpt"/>
</dbReference>
<evidence type="ECO:0000256" key="10">
    <source>
        <dbReference type="SAM" id="Phobius"/>
    </source>
</evidence>
<keyword evidence="5" id="KW-0297">G-protein coupled receptor</keyword>
<dbReference type="PANTHER" id="PTHR11866:SF16">
    <property type="entry name" value="PROSTAGLANDIN E2 RECEPTOR EP4 SUBTYPE-LIKE PROTEIN"/>
    <property type="match status" value="1"/>
</dbReference>
<dbReference type="PANTHER" id="PTHR11866">
    <property type="entry name" value="G-PROTEIN COUPLED RECEPTOR FAMILY 1 MEMBER"/>
    <property type="match status" value="1"/>
</dbReference>
<accession>B3RRE5</accession>
<dbReference type="InParanoid" id="B3RRE5"/>
<evidence type="ECO:0000256" key="4">
    <source>
        <dbReference type="ARBA" id="ARBA00022989"/>
    </source>
</evidence>
<organism evidence="12 13">
    <name type="scientific">Trichoplax adhaerens</name>
    <name type="common">Trichoplax reptans</name>
    <dbReference type="NCBI Taxonomy" id="10228"/>
    <lineage>
        <taxon>Eukaryota</taxon>
        <taxon>Metazoa</taxon>
        <taxon>Placozoa</taxon>
        <taxon>Uniplacotomia</taxon>
        <taxon>Trichoplacea</taxon>
        <taxon>Trichoplacidae</taxon>
        <taxon>Trichoplax</taxon>
    </lineage>
</organism>
<keyword evidence="3 10" id="KW-0812">Transmembrane</keyword>
<keyword evidence="8" id="KW-0325">Glycoprotein</keyword>
<dbReference type="InterPro" id="IPR017452">
    <property type="entry name" value="GPCR_Rhodpsn_7TM"/>
</dbReference>
<feature type="transmembrane region" description="Helical" evidence="10">
    <location>
        <begin position="61"/>
        <end position="85"/>
    </location>
</feature>
<dbReference type="RefSeq" id="XP_002110858.1">
    <property type="nucleotide sequence ID" value="XM_002110822.1"/>
</dbReference>
<evidence type="ECO:0000256" key="6">
    <source>
        <dbReference type="ARBA" id="ARBA00023136"/>
    </source>
</evidence>
<evidence type="ECO:0000256" key="7">
    <source>
        <dbReference type="ARBA" id="ARBA00023170"/>
    </source>
</evidence>
<dbReference type="EMBL" id="DS985243">
    <property type="protein sequence ID" value="EDV26862.1"/>
    <property type="molecule type" value="Genomic_DNA"/>
</dbReference>
<dbReference type="KEGG" id="tad:TRIADDRAFT_54207"/>
<dbReference type="GO" id="GO:0004930">
    <property type="term" value="F:G protein-coupled receptor activity"/>
    <property type="evidence" value="ECO:0007669"/>
    <property type="project" value="UniProtKB-KW"/>
</dbReference>
<keyword evidence="6 10" id="KW-0472">Membrane</keyword>
<dbReference type="GO" id="GO:0007189">
    <property type="term" value="P:adenylate cyclase-activating G protein-coupled receptor signaling pathway"/>
    <property type="evidence" value="ECO:0000318"/>
    <property type="project" value="GO_Central"/>
</dbReference>
<keyword evidence="2" id="KW-1003">Cell membrane</keyword>